<dbReference type="PROSITE" id="PS00216">
    <property type="entry name" value="SUGAR_TRANSPORT_1"/>
    <property type="match status" value="1"/>
</dbReference>
<evidence type="ECO:0000256" key="4">
    <source>
        <dbReference type="ARBA" id="ARBA00023136"/>
    </source>
</evidence>
<accession>A0ABX0JNJ4</accession>
<feature type="transmembrane region" description="Helical" evidence="5">
    <location>
        <begin position="291"/>
        <end position="313"/>
    </location>
</feature>
<evidence type="ECO:0000256" key="3">
    <source>
        <dbReference type="ARBA" id="ARBA00022989"/>
    </source>
</evidence>
<evidence type="ECO:0000256" key="2">
    <source>
        <dbReference type="ARBA" id="ARBA00022692"/>
    </source>
</evidence>
<dbReference type="SUPFAM" id="SSF103473">
    <property type="entry name" value="MFS general substrate transporter"/>
    <property type="match status" value="1"/>
</dbReference>
<feature type="transmembrane region" description="Helical" evidence="5">
    <location>
        <begin position="177"/>
        <end position="195"/>
    </location>
</feature>
<dbReference type="Pfam" id="PF00083">
    <property type="entry name" value="Sugar_tr"/>
    <property type="match status" value="1"/>
</dbReference>
<protein>
    <submittedName>
        <fullName evidence="7">MFS transporter</fullName>
    </submittedName>
</protein>
<dbReference type="PANTHER" id="PTHR23508:SF10">
    <property type="entry name" value="CARBOXYLIC ACID TRANSPORTER PROTEIN HOMOLOG"/>
    <property type="match status" value="1"/>
</dbReference>
<dbReference type="PANTHER" id="PTHR23508">
    <property type="entry name" value="CARBOXYLIC ACID TRANSPORTER PROTEIN HOMOLOG"/>
    <property type="match status" value="1"/>
</dbReference>
<organism evidence="7 8">
    <name type="scientific">Acetobacter musti</name>
    <dbReference type="NCBI Taxonomy" id="864732"/>
    <lineage>
        <taxon>Bacteria</taxon>
        <taxon>Pseudomonadati</taxon>
        <taxon>Pseudomonadota</taxon>
        <taxon>Alphaproteobacteria</taxon>
        <taxon>Acetobacterales</taxon>
        <taxon>Acetobacteraceae</taxon>
        <taxon>Acetobacter</taxon>
    </lineage>
</organism>
<dbReference type="InterPro" id="IPR036259">
    <property type="entry name" value="MFS_trans_sf"/>
</dbReference>
<name>A0ABX0JNJ4_9PROT</name>
<evidence type="ECO:0000259" key="6">
    <source>
        <dbReference type="PROSITE" id="PS50850"/>
    </source>
</evidence>
<dbReference type="PROSITE" id="PS50850">
    <property type="entry name" value="MFS"/>
    <property type="match status" value="1"/>
</dbReference>
<feature type="transmembrane region" description="Helical" evidence="5">
    <location>
        <begin position="115"/>
        <end position="136"/>
    </location>
</feature>
<evidence type="ECO:0000256" key="5">
    <source>
        <dbReference type="SAM" id="Phobius"/>
    </source>
</evidence>
<feature type="domain" description="Major facilitator superfamily (MFS) profile" evidence="6">
    <location>
        <begin position="24"/>
        <end position="432"/>
    </location>
</feature>
<dbReference type="InterPro" id="IPR005829">
    <property type="entry name" value="Sugar_transporter_CS"/>
</dbReference>
<dbReference type="InterPro" id="IPR005828">
    <property type="entry name" value="MFS_sugar_transport-like"/>
</dbReference>
<comment type="subcellular location">
    <subcellularLocation>
        <location evidence="1">Membrane</location>
        <topology evidence="1">Multi-pass membrane protein</topology>
    </subcellularLocation>
</comment>
<sequence>MTTAAAATLTEPDARPLSRLHLRLLLIAGLGYLFDGMDGSALAFFLPVLRAEWHLTAWQSGWIASSTSQGYLIGSLAAGFLADRFGRRRIMMTALTIYCVASCLSALQHDWKPYFVLRVICGIGTGAEAVVIIPYIAEFLPPRKRGALCGAVVGFYAFGYTAAAALGLFVVSASPSGWRIASVITGLPVLLLLWWRRALPESPLWLARAGHGNRSGRNRAAQRKPAGAQAPAIPARFQGGPLTSLLTETPWRGRLLTAVSVWTCLFFSFYGFFAWLPSLLMTHGLALSKSFGLAFLIFSAQIPGYFIAAWLNGVIGRRQVMIGALSFAALSATGLIAAPTLPLMIASAMGLSAGLNGAVAGLYAYMPELFPTRIRASAMGLSSGISRIGAIAGSMGAGPLAAWGGTTPVFTTMGAALLLALLILVFIAGNTGDGPLPEEV</sequence>
<evidence type="ECO:0000313" key="7">
    <source>
        <dbReference type="EMBL" id="NHN84983.1"/>
    </source>
</evidence>
<dbReference type="RefSeq" id="WP_173583372.1">
    <property type="nucleotide sequence ID" value="NZ_WOTB01000011.1"/>
</dbReference>
<proteinExistence type="predicted"/>
<dbReference type="Proteomes" id="UP000635278">
    <property type="component" value="Unassembled WGS sequence"/>
</dbReference>
<feature type="transmembrane region" description="Helical" evidence="5">
    <location>
        <begin position="385"/>
        <end position="403"/>
    </location>
</feature>
<keyword evidence="2 5" id="KW-0812">Transmembrane</keyword>
<keyword evidence="3 5" id="KW-1133">Transmembrane helix</keyword>
<feature type="transmembrane region" description="Helical" evidence="5">
    <location>
        <begin position="255"/>
        <end position="276"/>
    </location>
</feature>
<dbReference type="Gene3D" id="1.20.1250.20">
    <property type="entry name" value="MFS general substrate transporter like domains"/>
    <property type="match status" value="1"/>
</dbReference>
<feature type="transmembrane region" description="Helical" evidence="5">
    <location>
        <begin position="409"/>
        <end position="428"/>
    </location>
</feature>
<dbReference type="EMBL" id="WOTB01000011">
    <property type="protein sequence ID" value="NHN84983.1"/>
    <property type="molecule type" value="Genomic_DNA"/>
</dbReference>
<feature type="transmembrane region" description="Helical" evidence="5">
    <location>
        <begin position="320"/>
        <end position="338"/>
    </location>
</feature>
<gene>
    <name evidence="7" type="ORF">GOB93_10060</name>
</gene>
<evidence type="ECO:0000313" key="8">
    <source>
        <dbReference type="Proteomes" id="UP000635278"/>
    </source>
</evidence>
<feature type="transmembrane region" description="Helical" evidence="5">
    <location>
        <begin position="61"/>
        <end position="82"/>
    </location>
</feature>
<feature type="transmembrane region" description="Helical" evidence="5">
    <location>
        <begin position="89"/>
        <end position="109"/>
    </location>
</feature>
<evidence type="ECO:0000256" key="1">
    <source>
        <dbReference type="ARBA" id="ARBA00004141"/>
    </source>
</evidence>
<keyword evidence="8" id="KW-1185">Reference proteome</keyword>
<comment type="caution">
    <text evidence="7">The sequence shown here is derived from an EMBL/GenBank/DDBJ whole genome shotgun (WGS) entry which is preliminary data.</text>
</comment>
<dbReference type="InterPro" id="IPR020846">
    <property type="entry name" value="MFS_dom"/>
</dbReference>
<feature type="transmembrane region" description="Helical" evidence="5">
    <location>
        <begin position="148"/>
        <end position="171"/>
    </location>
</feature>
<feature type="transmembrane region" description="Helical" evidence="5">
    <location>
        <begin position="344"/>
        <end position="365"/>
    </location>
</feature>
<dbReference type="CDD" id="cd17316">
    <property type="entry name" value="MFS_SV2_like"/>
    <property type="match status" value="1"/>
</dbReference>
<reference evidence="7 8" key="1">
    <citation type="journal article" date="2020" name="Int. J. Syst. Evol. Microbiol.">
        <title>Novel acetic acid bacteria from cider fermentations: Acetobacter conturbans sp. nov. and Acetobacter fallax sp. nov.</title>
        <authorList>
            <person name="Sombolestani A.S."/>
            <person name="Cleenwerck I."/>
            <person name="Cnockaert M."/>
            <person name="Borremans W."/>
            <person name="Wieme A.D."/>
            <person name="De Vuyst L."/>
            <person name="Vandamme P."/>
        </authorList>
    </citation>
    <scope>NUCLEOTIDE SEQUENCE [LARGE SCALE GENOMIC DNA]</scope>
    <source>
        <strain evidence="7 8">LMG 30640</strain>
    </source>
</reference>
<dbReference type="PROSITE" id="PS00217">
    <property type="entry name" value="SUGAR_TRANSPORT_2"/>
    <property type="match status" value="1"/>
</dbReference>
<feature type="transmembrane region" description="Helical" evidence="5">
    <location>
        <begin position="24"/>
        <end position="49"/>
    </location>
</feature>
<keyword evidence="4 5" id="KW-0472">Membrane</keyword>